<feature type="transmembrane region" description="Helical" evidence="1">
    <location>
        <begin position="286"/>
        <end position="305"/>
    </location>
</feature>
<feature type="transmembrane region" description="Helical" evidence="1">
    <location>
        <begin position="156"/>
        <end position="176"/>
    </location>
</feature>
<reference evidence="2" key="1">
    <citation type="journal article" date="2020" name="mSystems">
        <title>Genome- and Community-Level Interaction Insights into Carbon Utilization and Element Cycling Functions of Hydrothermarchaeota in Hydrothermal Sediment.</title>
        <authorList>
            <person name="Zhou Z."/>
            <person name="Liu Y."/>
            <person name="Xu W."/>
            <person name="Pan J."/>
            <person name="Luo Z.H."/>
            <person name="Li M."/>
        </authorList>
    </citation>
    <scope>NUCLEOTIDE SEQUENCE [LARGE SCALE GENOMIC DNA]</scope>
    <source>
        <strain evidence="2">SpSt-688</strain>
    </source>
</reference>
<organism evidence="2">
    <name type="scientific">Ignisphaera aggregans</name>
    <dbReference type="NCBI Taxonomy" id="334771"/>
    <lineage>
        <taxon>Archaea</taxon>
        <taxon>Thermoproteota</taxon>
        <taxon>Thermoprotei</taxon>
        <taxon>Desulfurococcales</taxon>
        <taxon>Desulfurococcaceae</taxon>
        <taxon>Ignisphaera</taxon>
    </lineage>
</organism>
<name>A0A7J3MWT7_9CREN</name>
<gene>
    <name evidence="2" type="ORF">ENU64_00935</name>
</gene>
<accession>A0A7J3MWT7</accession>
<feature type="transmembrane region" description="Helical" evidence="1">
    <location>
        <begin position="259"/>
        <end position="279"/>
    </location>
</feature>
<evidence type="ECO:0008006" key="3">
    <source>
        <dbReference type="Google" id="ProtNLM"/>
    </source>
</evidence>
<feature type="transmembrane region" description="Helical" evidence="1">
    <location>
        <begin position="33"/>
        <end position="53"/>
    </location>
</feature>
<proteinExistence type="predicted"/>
<keyword evidence="1" id="KW-1133">Transmembrane helix</keyword>
<dbReference type="SUPFAM" id="SSF103473">
    <property type="entry name" value="MFS general substrate transporter"/>
    <property type="match status" value="1"/>
</dbReference>
<feature type="transmembrane region" description="Helical" evidence="1">
    <location>
        <begin position="5"/>
        <end position="27"/>
    </location>
</feature>
<feature type="transmembrane region" description="Helical" evidence="1">
    <location>
        <begin position="354"/>
        <end position="386"/>
    </location>
</feature>
<sequence>MMWLFIISIVYGVLVSLDPILFVFIGYNLEVSGAYMGLLSAIWSIAYVLISKALNRVADEGYNKFLLLFAFGSLGIAYLCFRSLNHITALLSYTMHAVSVASMNLAISVTMLENIDSDLWQTSSILQRCLSSLARGVVLIVMSFEGVLSIHNLFWISLTLAVISLILTPSISLTLARKIYRLSRSLDELGMYIKASSSILFLDKPNLVQHIFTYSWDKWNTIPPYKILISTTMTTALGDYVFTVLPIILRNYIVLSNMWMAYGIAAVLSAITIAILKDLSTNRRGFAIPLIAIRTCVLILGLSVIKDLVSLTTYIVLSSLLYMLIDITLYNMFIEVSAGFSTANYFISREMGSILGSLIGGIMIAFGDTPFLAVATVIGSLAALILI</sequence>
<evidence type="ECO:0000313" key="2">
    <source>
        <dbReference type="EMBL" id="HGT97981.1"/>
    </source>
</evidence>
<keyword evidence="1" id="KW-0472">Membrane</keyword>
<dbReference type="EMBL" id="DTDH01000024">
    <property type="protein sequence ID" value="HGT97981.1"/>
    <property type="molecule type" value="Genomic_DNA"/>
</dbReference>
<feature type="transmembrane region" description="Helical" evidence="1">
    <location>
        <begin position="65"/>
        <end position="84"/>
    </location>
</feature>
<protein>
    <recommendedName>
        <fullName evidence="3">MFS transporter</fullName>
    </recommendedName>
</protein>
<comment type="caution">
    <text evidence="2">The sequence shown here is derived from an EMBL/GenBank/DDBJ whole genome shotgun (WGS) entry which is preliminary data.</text>
</comment>
<evidence type="ECO:0000256" key="1">
    <source>
        <dbReference type="SAM" id="Phobius"/>
    </source>
</evidence>
<dbReference type="InterPro" id="IPR036259">
    <property type="entry name" value="MFS_trans_sf"/>
</dbReference>
<keyword evidence="1" id="KW-0812">Transmembrane</keyword>
<dbReference type="AlphaFoldDB" id="A0A7J3MWT7"/>
<feature type="transmembrane region" description="Helical" evidence="1">
    <location>
        <begin position="311"/>
        <end position="333"/>
    </location>
</feature>
<feature type="transmembrane region" description="Helical" evidence="1">
    <location>
        <begin position="90"/>
        <end position="112"/>
    </location>
</feature>